<reference evidence="2 3" key="1">
    <citation type="submission" date="2018-11" db="EMBL/GenBank/DDBJ databases">
        <authorList>
            <consortium name="Pathogen Informatics"/>
        </authorList>
    </citation>
    <scope>NUCLEOTIDE SEQUENCE [LARGE SCALE GENOMIC DNA]</scope>
</reference>
<organism evidence="2 3">
    <name type="scientific">Dibothriocephalus latus</name>
    <name type="common">Fish tapeworm</name>
    <name type="synonym">Diphyllobothrium latum</name>
    <dbReference type="NCBI Taxonomy" id="60516"/>
    <lineage>
        <taxon>Eukaryota</taxon>
        <taxon>Metazoa</taxon>
        <taxon>Spiralia</taxon>
        <taxon>Lophotrochozoa</taxon>
        <taxon>Platyhelminthes</taxon>
        <taxon>Cestoda</taxon>
        <taxon>Eucestoda</taxon>
        <taxon>Diphyllobothriidea</taxon>
        <taxon>Diphyllobothriidae</taxon>
        <taxon>Dibothriocephalus</taxon>
    </lineage>
</organism>
<evidence type="ECO:0000256" key="1">
    <source>
        <dbReference type="ARBA" id="ARBA00007367"/>
    </source>
</evidence>
<name>A0A3P7LTL5_DIBLA</name>
<dbReference type="PANTHER" id="PTHR31102">
    <property type="match status" value="1"/>
</dbReference>
<gene>
    <name evidence="2" type="ORF">DILT_LOCUS5392</name>
</gene>
<accession>A0A3P7LTL5</accession>
<dbReference type="Proteomes" id="UP000281553">
    <property type="component" value="Unassembled WGS sequence"/>
</dbReference>
<evidence type="ECO:0000313" key="2">
    <source>
        <dbReference type="EMBL" id="VDN09561.1"/>
    </source>
</evidence>
<protein>
    <submittedName>
        <fullName evidence="2">Uncharacterized protein</fullName>
    </submittedName>
</protein>
<dbReference type="EMBL" id="UYRU01047316">
    <property type="protein sequence ID" value="VDN09561.1"/>
    <property type="molecule type" value="Genomic_DNA"/>
</dbReference>
<dbReference type="PANTHER" id="PTHR31102:SF1">
    <property type="entry name" value="CATION_H+ EXCHANGER DOMAIN-CONTAINING PROTEIN"/>
    <property type="match status" value="1"/>
</dbReference>
<dbReference type="OrthoDB" id="423807at2759"/>
<evidence type="ECO:0000313" key="3">
    <source>
        <dbReference type="Proteomes" id="UP000281553"/>
    </source>
</evidence>
<dbReference type="AlphaFoldDB" id="A0A3P7LTL5"/>
<comment type="similarity">
    <text evidence="1">Belongs to the monovalent cation:proton antiporter 1 (CPA1) transporter (TC 2.A.36) family.</text>
</comment>
<sequence length="113" mass="11848">MSAKLRQVALATILLRAGLSFDPAVVRVSGAGGVTQMAIIPCLTEAFSTTVICKNLLGWSWAWAAMLGICVRTVREVIRIICTILPACCLLKTTTTSVPSLPEACGSAGKNTP</sequence>
<keyword evidence="3" id="KW-1185">Reference proteome</keyword>
<proteinExistence type="inferred from homology"/>
<dbReference type="InterPro" id="IPR051843">
    <property type="entry name" value="CPA1_transporter"/>
</dbReference>